<keyword evidence="1" id="KW-0472">Membrane</keyword>
<keyword evidence="1" id="KW-1133">Transmembrane helix</keyword>
<protein>
    <submittedName>
        <fullName evidence="2">Uncharacterized protein</fullName>
    </submittedName>
</protein>
<evidence type="ECO:0000313" key="3">
    <source>
        <dbReference type="Proteomes" id="UP000680279"/>
    </source>
</evidence>
<feature type="transmembrane region" description="Helical" evidence="1">
    <location>
        <begin position="126"/>
        <end position="147"/>
    </location>
</feature>
<sequence>MDSLFENDGSYAGETVMIKTKIEYIHQLKLLLEDHPDRDEIIHEIACHTDELLQECDLPEYEAISLVQRQIGTPEKLASQFRYVSSKEAWNVKKMFIIINALFFAVGGLLAFGAKISVHLHTIWELLAQSCWIVLFVYSGYWVFIGFEIGKEYGAKGKGLLERTIRAAIIPNIILMLITLIGILPSELFHSFLSSSFLIGCLAATFFFFPISKIGYYMGVRKVFD</sequence>
<dbReference type="Proteomes" id="UP000680279">
    <property type="component" value="Unassembled WGS sequence"/>
</dbReference>
<reference evidence="2 3" key="1">
    <citation type="submission" date="2021-03" db="EMBL/GenBank/DDBJ databases">
        <title>Antimicrobial resistance genes in bacteria isolated from Japanese honey, and their potential for conferring macrolide and lincosamide resistance in the American foulbrood pathogen Paenibacillus larvae.</title>
        <authorList>
            <person name="Okamoto M."/>
            <person name="Kumagai M."/>
            <person name="Kanamori H."/>
            <person name="Takamatsu D."/>
        </authorList>
    </citation>
    <scope>NUCLEOTIDE SEQUENCE [LARGE SCALE GENOMIC DNA]</scope>
    <source>
        <strain evidence="2 3">J1TS3</strain>
    </source>
</reference>
<keyword evidence="3" id="KW-1185">Reference proteome</keyword>
<gene>
    <name evidence="2" type="ORF">J1TS3_08120</name>
</gene>
<keyword evidence="1" id="KW-0812">Transmembrane</keyword>
<dbReference type="EMBL" id="BOQT01000002">
    <property type="protein sequence ID" value="GIN19678.1"/>
    <property type="molecule type" value="Genomic_DNA"/>
</dbReference>
<feature type="transmembrane region" description="Helical" evidence="1">
    <location>
        <begin position="168"/>
        <end position="186"/>
    </location>
</feature>
<name>A0ABQ4K485_9BACI</name>
<proteinExistence type="predicted"/>
<evidence type="ECO:0000313" key="2">
    <source>
        <dbReference type="EMBL" id="GIN19678.1"/>
    </source>
</evidence>
<organism evidence="2 3">
    <name type="scientific">Siminovitchia fordii</name>
    <dbReference type="NCBI Taxonomy" id="254759"/>
    <lineage>
        <taxon>Bacteria</taxon>
        <taxon>Bacillati</taxon>
        <taxon>Bacillota</taxon>
        <taxon>Bacilli</taxon>
        <taxon>Bacillales</taxon>
        <taxon>Bacillaceae</taxon>
        <taxon>Siminovitchia</taxon>
    </lineage>
</organism>
<evidence type="ECO:0000256" key="1">
    <source>
        <dbReference type="SAM" id="Phobius"/>
    </source>
</evidence>
<accession>A0ABQ4K485</accession>
<feature type="transmembrane region" description="Helical" evidence="1">
    <location>
        <begin position="192"/>
        <end position="212"/>
    </location>
</feature>
<comment type="caution">
    <text evidence="2">The sequence shown here is derived from an EMBL/GenBank/DDBJ whole genome shotgun (WGS) entry which is preliminary data.</text>
</comment>
<feature type="transmembrane region" description="Helical" evidence="1">
    <location>
        <begin position="95"/>
        <end position="114"/>
    </location>
</feature>